<dbReference type="Proteomes" id="UP000570678">
    <property type="component" value="Unassembled WGS sequence"/>
</dbReference>
<dbReference type="AlphaFoldDB" id="A0A846Y5L8"/>
<proteinExistence type="predicted"/>
<dbReference type="EMBL" id="JAAXOT010000001">
    <property type="protein sequence ID" value="NKY54826.1"/>
    <property type="molecule type" value="Genomic_DNA"/>
</dbReference>
<dbReference type="InterPro" id="IPR036661">
    <property type="entry name" value="Luciferase-like_sf"/>
</dbReference>
<dbReference type="InterPro" id="IPR011251">
    <property type="entry name" value="Luciferase-like_dom"/>
</dbReference>
<evidence type="ECO:0000259" key="1">
    <source>
        <dbReference type="Pfam" id="PF00296"/>
    </source>
</evidence>
<protein>
    <submittedName>
        <fullName evidence="2">LLM class flavin-dependent oxidoreductase</fullName>
    </submittedName>
</protein>
<sequence length="141" mass="15809">MLGPGYRDGVYRMFGAARRRRVQRLEETVEVLRQAWTGEEFEFRGERVLVRPRPARLGGPELYFGGSAGASALRAARIGDGYRPAGAERDRLYDRRTPCAVHDERQCELGAGARRGHHWLPFRHGIGRPAGGPECSRGHAR</sequence>
<dbReference type="Pfam" id="PF00296">
    <property type="entry name" value="Bac_luciferase"/>
    <property type="match status" value="1"/>
</dbReference>
<feature type="domain" description="Luciferase-like" evidence="1">
    <location>
        <begin position="2"/>
        <end position="90"/>
    </location>
</feature>
<keyword evidence="3" id="KW-1185">Reference proteome</keyword>
<accession>A0A846Y5L8</accession>
<evidence type="ECO:0000313" key="2">
    <source>
        <dbReference type="EMBL" id="NKY54826.1"/>
    </source>
</evidence>
<dbReference type="Gene3D" id="3.20.20.30">
    <property type="entry name" value="Luciferase-like domain"/>
    <property type="match status" value="1"/>
</dbReference>
<dbReference type="SUPFAM" id="SSF51679">
    <property type="entry name" value="Bacterial luciferase-like"/>
    <property type="match status" value="1"/>
</dbReference>
<dbReference type="GO" id="GO:0016705">
    <property type="term" value="F:oxidoreductase activity, acting on paired donors, with incorporation or reduction of molecular oxygen"/>
    <property type="evidence" value="ECO:0007669"/>
    <property type="project" value="InterPro"/>
</dbReference>
<gene>
    <name evidence="2" type="ORF">HGA15_01345</name>
</gene>
<evidence type="ECO:0000313" key="3">
    <source>
        <dbReference type="Proteomes" id="UP000570678"/>
    </source>
</evidence>
<reference evidence="2 3" key="1">
    <citation type="submission" date="2020-04" db="EMBL/GenBank/DDBJ databases">
        <title>MicrobeNet Type strains.</title>
        <authorList>
            <person name="Nicholson A.C."/>
        </authorList>
    </citation>
    <scope>NUCLEOTIDE SEQUENCE [LARGE SCALE GENOMIC DNA]</scope>
    <source>
        <strain evidence="2 3">JCM 3332</strain>
    </source>
</reference>
<organism evidence="2 3">
    <name type="scientific">Nocardia flavorosea</name>
    <dbReference type="NCBI Taxonomy" id="53429"/>
    <lineage>
        <taxon>Bacteria</taxon>
        <taxon>Bacillati</taxon>
        <taxon>Actinomycetota</taxon>
        <taxon>Actinomycetes</taxon>
        <taxon>Mycobacteriales</taxon>
        <taxon>Nocardiaceae</taxon>
        <taxon>Nocardia</taxon>
    </lineage>
</organism>
<name>A0A846Y5L8_9NOCA</name>
<comment type="caution">
    <text evidence="2">The sequence shown here is derived from an EMBL/GenBank/DDBJ whole genome shotgun (WGS) entry which is preliminary data.</text>
</comment>